<name>A0ABX3H867_PAEBO</name>
<dbReference type="EMBL" id="MPTB01000019">
    <property type="protein sequence ID" value="OMD46650.1"/>
    <property type="molecule type" value="Genomic_DNA"/>
</dbReference>
<evidence type="ECO:0000313" key="2">
    <source>
        <dbReference type="Proteomes" id="UP000187412"/>
    </source>
</evidence>
<accession>A0ABX3H867</accession>
<protein>
    <submittedName>
        <fullName evidence="1">Uncharacterized protein</fullName>
    </submittedName>
</protein>
<comment type="caution">
    <text evidence="1">The sequence shown here is derived from an EMBL/GenBank/DDBJ whole genome shotgun (WGS) entry which is preliminary data.</text>
</comment>
<organism evidence="1 2">
    <name type="scientific">Paenibacillus borealis</name>
    <dbReference type="NCBI Taxonomy" id="160799"/>
    <lineage>
        <taxon>Bacteria</taxon>
        <taxon>Bacillati</taxon>
        <taxon>Bacillota</taxon>
        <taxon>Bacilli</taxon>
        <taxon>Bacillales</taxon>
        <taxon>Paenibacillaceae</taxon>
        <taxon>Paenibacillus</taxon>
    </lineage>
</organism>
<sequence length="74" mass="8496">MRIGLRGRYFGEKHPKLTQTDRIAVILSEKWQNTRNIGNNASEVRICVKDRWISVIVAMESVCSMLSPEGYEVN</sequence>
<dbReference type="Proteomes" id="UP000187412">
    <property type="component" value="Unassembled WGS sequence"/>
</dbReference>
<evidence type="ECO:0000313" key="1">
    <source>
        <dbReference type="EMBL" id="OMD46650.1"/>
    </source>
</evidence>
<reference evidence="1 2" key="1">
    <citation type="submission" date="2016-10" db="EMBL/GenBank/DDBJ databases">
        <title>Paenibacillus species isolates.</title>
        <authorList>
            <person name="Beno S.M."/>
        </authorList>
    </citation>
    <scope>NUCLEOTIDE SEQUENCE [LARGE SCALE GENOMIC DNA]</scope>
    <source>
        <strain evidence="1 2">FSL H7-0744</strain>
    </source>
</reference>
<gene>
    <name evidence="1" type="ORF">BSK56_15790</name>
</gene>
<proteinExistence type="predicted"/>
<keyword evidence="2" id="KW-1185">Reference proteome</keyword>